<dbReference type="OrthoDB" id="10520461at2759"/>
<keyword evidence="2" id="KW-1185">Reference proteome</keyword>
<proteinExistence type="predicted"/>
<protein>
    <submittedName>
        <fullName evidence="1">Uncharacterized protein</fullName>
    </submittedName>
</protein>
<reference evidence="1" key="2">
    <citation type="submission" date="2014-03" db="EMBL/GenBank/DDBJ databases">
        <title>The whipworm genome and dual-species transcriptomics of an intimate host-pathogen interaction.</title>
        <authorList>
            <person name="Foth B.J."/>
            <person name="Tsai I.J."/>
            <person name="Reid A.J."/>
            <person name="Bancroft A.J."/>
            <person name="Nichol S."/>
            <person name="Tracey A."/>
            <person name="Holroyd N."/>
            <person name="Cotton J.A."/>
            <person name="Stanley E.J."/>
            <person name="Zarowiecki M."/>
            <person name="Liu J.Z."/>
            <person name="Huckvale T."/>
            <person name="Cooper P.J."/>
            <person name="Grencis R.K."/>
            <person name="Berriman M."/>
        </authorList>
    </citation>
    <scope>NUCLEOTIDE SEQUENCE [LARGE SCALE GENOMIC DNA]</scope>
</reference>
<name>A0A077Z3G0_TRITR</name>
<dbReference type="EMBL" id="HG805905">
    <property type="protein sequence ID" value="CDW54571.1"/>
    <property type="molecule type" value="Genomic_DNA"/>
</dbReference>
<evidence type="ECO:0000313" key="2">
    <source>
        <dbReference type="Proteomes" id="UP000030665"/>
    </source>
</evidence>
<sequence>MSSEAFILEVDLEVLINVLTGVEPCLQFLDKNGEFVQITAAQLIENGVTVEALELAERAELEGSTSTEETEYSLPISPNESQMSFMENCKRPTPSPSMYTVEEPEPNSWLNWLREADTADLLNISNSPPESVIETEPIPSCAPPEPTAIEAMHPEELFFDHESCQAQGQTEQKN</sequence>
<dbReference type="Proteomes" id="UP000030665">
    <property type="component" value="Unassembled WGS sequence"/>
</dbReference>
<evidence type="ECO:0000313" key="1">
    <source>
        <dbReference type="EMBL" id="CDW54571.1"/>
    </source>
</evidence>
<organism evidence="1 2">
    <name type="scientific">Trichuris trichiura</name>
    <name type="common">Whipworm</name>
    <name type="synonym">Trichocephalus trichiurus</name>
    <dbReference type="NCBI Taxonomy" id="36087"/>
    <lineage>
        <taxon>Eukaryota</taxon>
        <taxon>Metazoa</taxon>
        <taxon>Ecdysozoa</taxon>
        <taxon>Nematoda</taxon>
        <taxon>Enoplea</taxon>
        <taxon>Dorylaimia</taxon>
        <taxon>Trichinellida</taxon>
        <taxon>Trichuridae</taxon>
        <taxon>Trichuris</taxon>
    </lineage>
</organism>
<reference evidence="1" key="1">
    <citation type="submission" date="2014-01" db="EMBL/GenBank/DDBJ databases">
        <authorList>
            <person name="Aslett M."/>
        </authorList>
    </citation>
    <scope>NUCLEOTIDE SEQUENCE</scope>
</reference>
<dbReference type="AlphaFoldDB" id="A0A077Z3G0"/>
<accession>A0A077Z3G0</accession>
<gene>
    <name evidence="1" type="ORF">TTRE_0000284101</name>
</gene>